<gene>
    <name evidence="2" type="ORF">ACERLL_07700</name>
</gene>
<accession>A0ABV4TTQ4</accession>
<feature type="transmembrane region" description="Helical" evidence="1">
    <location>
        <begin position="136"/>
        <end position="155"/>
    </location>
</feature>
<feature type="transmembrane region" description="Helical" evidence="1">
    <location>
        <begin position="23"/>
        <end position="46"/>
    </location>
</feature>
<dbReference type="EMBL" id="JBGUAW010000004">
    <property type="protein sequence ID" value="MFA9460705.1"/>
    <property type="molecule type" value="Genomic_DNA"/>
</dbReference>
<feature type="transmembrane region" description="Helical" evidence="1">
    <location>
        <begin position="79"/>
        <end position="98"/>
    </location>
</feature>
<evidence type="ECO:0000313" key="2">
    <source>
        <dbReference type="EMBL" id="MFA9460705.1"/>
    </source>
</evidence>
<reference evidence="2 3" key="1">
    <citation type="submission" date="2024-08" db="EMBL/GenBank/DDBJ databases">
        <title>Whole-genome sequencing of halo(alkali)philic microorganisms from hypersaline lakes.</title>
        <authorList>
            <person name="Sorokin D.Y."/>
            <person name="Merkel A.Y."/>
            <person name="Messina E."/>
            <person name="Yakimov M."/>
        </authorList>
    </citation>
    <scope>NUCLEOTIDE SEQUENCE [LARGE SCALE GENOMIC DNA]</scope>
    <source>
        <strain evidence="2 3">Cl-TMA</strain>
    </source>
</reference>
<dbReference type="PANTHER" id="PTHR34989">
    <property type="entry name" value="PROTEIN HDED"/>
    <property type="match status" value="1"/>
</dbReference>
<dbReference type="InterPro" id="IPR052712">
    <property type="entry name" value="Acid_resist_chaperone_HdeD"/>
</dbReference>
<sequence>MPQQGQTLDRVGLTGLKQLHHNWGWFLALGIGLIVLGAIALGSVVATTAVSIMVFGWLLAAAAILEVAFAFWQRTWGSFFIDLLMGILYGVVAFLVLANPGLAAVTYTLIIAMYLIVTGIFRVIAASATRYPGRGWLALHGVVAVILGVLIWQQWPGSGMWVIGMFIGIELIFNGWALLMLGIAAHRSPEEELEA</sequence>
<organism evidence="2 3">
    <name type="scientific">Thiohalorhabdus methylotrophus</name>
    <dbReference type="NCBI Taxonomy" id="3242694"/>
    <lineage>
        <taxon>Bacteria</taxon>
        <taxon>Pseudomonadati</taxon>
        <taxon>Pseudomonadota</taxon>
        <taxon>Gammaproteobacteria</taxon>
        <taxon>Thiohalorhabdales</taxon>
        <taxon>Thiohalorhabdaceae</taxon>
        <taxon>Thiohalorhabdus</taxon>
    </lineage>
</organism>
<evidence type="ECO:0000313" key="3">
    <source>
        <dbReference type="Proteomes" id="UP001575181"/>
    </source>
</evidence>
<dbReference type="RefSeq" id="WP_373655485.1">
    <property type="nucleotide sequence ID" value="NZ_JBGUAW010000004.1"/>
</dbReference>
<keyword evidence="1" id="KW-0812">Transmembrane</keyword>
<proteinExistence type="predicted"/>
<keyword evidence="1" id="KW-0472">Membrane</keyword>
<dbReference type="Pfam" id="PF03729">
    <property type="entry name" value="DUF308"/>
    <property type="match status" value="1"/>
</dbReference>
<keyword evidence="3" id="KW-1185">Reference proteome</keyword>
<protein>
    <submittedName>
        <fullName evidence="2">HdeD family acid-resistance protein</fullName>
    </submittedName>
</protein>
<keyword evidence="1" id="KW-1133">Transmembrane helix</keyword>
<comment type="caution">
    <text evidence="2">The sequence shown here is derived from an EMBL/GenBank/DDBJ whole genome shotgun (WGS) entry which is preliminary data.</text>
</comment>
<dbReference type="InterPro" id="IPR005325">
    <property type="entry name" value="DUF308_memb"/>
</dbReference>
<evidence type="ECO:0000256" key="1">
    <source>
        <dbReference type="SAM" id="Phobius"/>
    </source>
</evidence>
<name>A0ABV4TTQ4_9GAMM</name>
<dbReference type="PANTHER" id="PTHR34989:SF1">
    <property type="entry name" value="PROTEIN HDED"/>
    <property type="match status" value="1"/>
</dbReference>
<dbReference type="Proteomes" id="UP001575181">
    <property type="component" value="Unassembled WGS sequence"/>
</dbReference>
<feature type="transmembrane region" description="Helical" evidence="1">
    <location>
        <begin position="104"/>
        <end position="124"/>
    </location>
</feature>
<feature type="transmembrane region" description="Helical" evidence="1">
    <location>
        <begin position="52"/>
        <end position="72"/>
    </location>
</feature>
<feature type="transmembrane region" description="Helical" evidence="1">
    <location>
        <begin position="161"/>
        <end position="185"/>
    </location>
</feature>